<keyword evidence="1" id="KW-0812">Transmembrane</keyword>
<evidence type="ECO:0000313" key="2">
    <source>
        <dbReference type="EMBL" id="OGY50618.1"/>
    </source>
</evidence>
<name>A0A1G1YE28_9BACT</name>
<feature type="transmembrane region" description="Helical" evidence="1">
    <location>
        <begin position="52"/>
        <end position="76"/>
    </location>
</feature>
<dbReference type="EMBL" id="MHIL01000028">
    <property type="protein sequence ID" value="OGY50618.1"/>
    <property type="molecule type" value="Genomic_DNA"/>
</dbReference>
<feature type="transmembrane region" description="Helical" evidence="1">
    <location>
        <begin position="88"/>
        <end position="107"/>
    </location>
</feature>
<gene>
    <name evidence="2" type="ORF">A3J59_01290</name>
</gene>
<keyword evidence="1" id="KW-0472">Membrane</keyword>
<dbReference type="Proteomes" id="UP000177310">
    <property type="component" value="Unassembled WGS sequence"/>
</dbReference>
<feature type="transmembrane region" description="Helical" evidence="1">
    <location>
        <begin position="134"/>
        <end position="152"/>
    </location>
</feature>
<evidence type="ECO:0000256" key="1">
    <source>
        <dbReference type="SAM" id="Phobius"/>
    </source>
</evidence>
<proteinExistence type="predicted"/>
<sequence>MFLTSHATAAVLIAEQIHSPTLAFALGWLSHYLLDMIPHGDDELLTNLPRRAFLVAFTKIAALDALIMLGWLWFLLGRGAIALTPATGAAIVGSLLPDILNGVYLVTRSRLIEWNHRVNDWAHTAIIKKPLPPVQGFFIQAIFFLLLAVYLVG</sequence>
<reference evidence="2 3" key="1">
    <citation type="journal article" date="2016" name="Nat. Commun.">
        <title>Thousands of microbial genomes shed light on interconnected biogeochemical processes in an aquifer system.</title>
        <authorList>
            <person name="Anantharaman K."/>
            <person name="Brown C.T."/>
            <person name="Hug L.A."/>
            <person name="Sharon I."/>
            <person name="Castelle C.J."/>
            <person name="Probst A.J."/>
            <person name="Thomas B.C."/>
            <person name="Singh A."/>
            <person name="Wilkins M.J."/>
            <person name="Karaoz U."/>
            <person name="Brodie E.L."/>
            <person name="Williams K.H."/>
            <person name="Hubbard S.S."/>
            <person name="Banfield J.F."/>
        </authorList>
    </citation>
    <scope>NUCLEOTIDE SEQUENCE [LARGE SCALE GENOMIC DNA]</scope>
</reference>
<comment type="caution">
    <text evidence="2">The sequence shown here is derived from an EMBL/GenBank/DDBJ whole genome shotgun (WGS) entry which is preliminary data.</text>
</comment>
<organism evidence="2 3">
    <name type="scientific">Candidatus Buchananbacteria bacterium RIFCSPHIGHO2_02_FULL_56_16</name>
    <dbReference type="NCBI Taxonomy" id="1797542"/>
    <lineage>
        <taxon>Bacteria</taxon>
        <taxon>Candidatus Buchananiibacteriota</taxon>
    </lineage>
</organism>
<accession>A0A1G1YE28</accession>
<keyword evidence="1" id="KW-1133">Transmembrane helix</keyword>
<protein>
    <submittedName>
        <fullName evidence="2">Uncharacterized protein</fullName>
    </submittedName>
</protein>
<dbReference type="AlphaFoldDB" id="A0A1G1YE28"/>
<evidence type="ECO:0000313" key="3">
    <source>
        <dbReference type="Proteomes" id="UP000177310"/>
    </source>
</evidence>